<reference evidence="2" key="1">
    <citation type="journal article" date="2024" name="Proc. Natl. Acad. Sci. U.S.A.">
        <title>Extraordinary preservation of gene collinearity over three hundred million years revealed in homosporous lycophytes.</title>
        <authorList>
            <person name="Li C."/>
            <person name="Wickell D."/>
            <person name="Kuo L.Y."/>
            <person name="Chen X."/>
            <person name="Nie B."/>
            <person name="Liao X."/>
            <person name="Peng D."/>
            <person name="Ji J."/>
            <person name="Jenkins J."/>
            <person name="Williams M."/>
            <person name="Shu S."/>
            <person name="Plott C."/>
            <person name="Barry K."/>
            <person name="Rajasekar S."/>
            <person name="Grimwood J."/>
            <person name="Han X."/>
            <person name="Sun S."/>
            <person name="Hou Z."/>
            <person name="He W."/>
            <person name="Dai G."/>
            <person name="Sun C."/>
            <person name="Schmutz J."/>
            <person name="Leebens-Mack J.H."/>
            <person name="Li F.W."/>
            <person name="Wang L."/>
        </authorList>
    </citation>
    <scope>NUCLEOTIDE SEQUENCE [LARGE SCALE GENOMIC DNA]</scope>
    <source>
        <strain evidence="2">cv. PW_Plant_1</strain>
    </source>
</reference>
<dbReference type="Proteomes" id="UP001162992">
    <property type="component" value="Chromosome 22"/>
</dbReference>
<evidence type="ECO:0000313" key="1">
    <source>
        <dbReference type="EMBL" id="KAJ7516365.1"/>
    </source>
</evidence>
<name>A0ACC2AFZ6_DIPCM</name>
<evidence type="ECO:0000313" key="2">
    <source>
        <dbReference type="Proteomes" id="UP001162992"/>
    </source>
</evidence>
<accession>A0ACC2AFZ6</accession>
<protein>
    <submittedName>
        <fullName evidence="1">Uncharacterized protein</fullName>
    </submittedName>
</protein>
<gene>
    <name evidence="1" type="ORF">O6H91_22G055400</name>
</gene>
<dbReference type="EMBL" id="CM055113">
    <property type="protein sequence ID" value="KAJ7516365.1"/>
    <property type="molecule type" value="Genomic_DNA"/>
</dbReference>
<comment type="caution">
    <text evidence="1">The sequence shown here is derived from an EMBL/GenBank/DDBJ whole genome shotgun (WGS) entry which is preliminary data.</text>
</comment>
<organism evidence="1 2">
    <name type="scientific">Diphasiastrum complanatum</name>
    <name type="common">Issler's clubmoss</name>
    <name type="synonym">Lycopodium complanatum</name>
    <dbReference type="NCBI Taxonomy" id="34168"/>
    <lineage>
        <taxon>Eukaryota</taxon>
        <taxon>Viridiplantae</taxon>
        <taxon>Streptophyta</taxon>
        <taxon>Embryophyta</taxon>
        <taxon>Tracheophyta</taxon>
        <taxon>Lycopodiopsida</taxon>
        <taxon>Lycopodiales</taxon>
        <taxon>Lycopodiaceae</taxon>
        <taxon>Lycopodioideae</taxon>
        <taxon>Diphasiastrum</taxon>
    </lineage>
</organism>
<sequence length="226" mass="24025">MGMEVIEESSQEGHRSQQSGSYNAADGSMGGRSAAAHHQSHFGVDVHPTSAYPPYSGSPIYGRPSFSAPTLVELALRLATIVFSIIAFSVIAATSQNGFKFDNYGAFNYLLAINVLAFVYSILQVAHWTYKYGYGKNLLPPWGGACATFVCDQVLAYLLMSASSSGATATVLSQDGLGSAWPAICNGLQNFCTQAEASVSMSFLAFFSIAPSSLLSGYQLLELLRA</sequence>
<keyword evidence="2" id="KW-1185">Reference proteome</keyword>
<proteinExistence type="predicted"/>